<evidence type="ECO:0000313" key="3">
    <source>
        <dbReference type="Proteomes" id="UP001433268"/>
    </source>
</evidence>
<dbReference type="GeneID" id="92042630"/>
<dbReference type="SUPFAM" id="SSF56300">
    <property type="entry name" value="Metallo-dependent phosphatases"/>
    <property type="match status" value="1"/>
</dbReference>
<organism evidence="2 3">
    <name type="scientific">Apiospora hydei</name>
    <dbReference type="NCBI Taxonomy" id="1337664"/>
    <lineage>
        <taxon>Eukaryota</taxon>
        <taxon>Fungi</taxon>
        <taxon>Dikarya</taxon>
        <taxon>Ascomycota</taxon>
        <taxon>Pezizomycotina</taxon>
        <taxon>Sordariomycetes</taxon>
        <taxon>Xylariomycetidae</taxon>
        <taxon>Amphisphaeriales</taxon>
        <taxon>Apiosporaceae</taxon>
        <taxon>Apiospora</taxon>
    </lineage>
</organism>
<protein>
    <recommendedName>
        <fullName evidence="1">Calcineurin-like phosphoesterase domain-containing protein</fullName>
    </recommendedName>
</protein>
<dbReference type="InterPro" id="IPR051693">
    <property type="entry name" value="UPF0046_metallophosphoest"/>
</dbReference>
<sequence length="325" mass="35859">MSIKTRFLVISDTHGQLFDLKEAQQANADVVIHCGDLTEESKIDEFRTTLDLLRQLPAPLKLVISGNHDLTLDEPAFKKRLSEATQILEPELVTRNFGSPGEPRQLFEQAKDAGIVLLDEGNHGFVLGNGALLRVYTSPFTQSLGGWAFQSSLHMARRMESWTTPIRSKGAGCPQLFGAIARAKPLLHCFGHIHEGWGSKLVSWRDPPPIIESEQQQPPSHFTHIDNSQSVVIDKLSNLTKGKFDDADMAKLKLERAQAYARKGYCSTSHCSGDPHPLRPGSQTLFVNAAIEGRDDSLPTQPPWIVDIELPKAAGLSHDPEFTTG</sequence>
<dbReference type="Pfam" id="PF00149">
    <property type="entry name" value="Metallophos"/>
    <property type="match status" value="1"/>
</dbReference>
<dbReference type="Gene3D" id="3.60.21.10">
    <property type="match status" value="1"/>
</dbReference>
<gene>
    <name evidence="2" type="ORF">PG997_005255</name>
</gene>
<dbReference type="PANTHER" id="PTHR12905:SF0">
    <property type="entry name" value="CALCINEURIN-LIKE PHOSPHOESTERASE DOMAIN-CONTAINING PROTEIN"/>
    <property type="match status" value="1"/>
</dbReference>
<reference evidence="2 3" key="1">
    <citation type="submission" date="2023-01" db="EMBL/GenBank/DDBJ databases">
        <title>Analysis of 21 Apiospora genomes using comparative genomics revels a genus with tremendous synthesis potential of carbohydrate active enzymes and secondary metabolites.</title>
        <authorList>
            <person name="Sorensen T."/>
        </authorList>
    </citation>
    <scope>NUCLEOTIDE SEQUENCE [LARGE SCALE GENOMIC DNA]</scope>
    <source>
        <strain evidence="2 3">CBS 114990</strain>
    </source>
</reference>
<evidence type="ECO:0000313" key="2">
    <source>
        <dbReference type="EMBL" id="KAK8090294.1"/>
    </source>
</evidence>
<dbReference type="RefSeq" id="XP_066673188.1">
    <property type="nucleotide sequence ID" value="XM_066809570.1"/>
</dbReference>
<evidence type="ECO:0000259" key="1">
    <source>
        <dbReference type="Pfam" id="PF00149"/>
    </source>
</evidence>
<comment type="caution">
    <text evidence="2">The sequence shown here is derived from an EMBL/GenBank/DDBJ whole genome shotgun (WGS) entry which is preliminary data.</text>
</comment>
<dbReference type="EMBL" id="JAQQWN010000004">
    <property type="protein sequence ID" value="KAK8090294.1"/>
    <property type="molecule type" value="Genomic_DNA"/>
</dbReference>
<dbReference type="CDD" id="cd07379">
    <property type="entry name" value="MPP_239FB"/>
    <property type="match status" value="1"/>
</dbReference>
<dbReference type="InterPro" id="IPR004843">
    <property type="entry name" value="Calcineurin-like_PHP"/>
</dbReference>
<keyword evidence="3" id="KW-1185">Reference proteome</keyword>
<dbReference type="InterPro" id="IPR029052">
    <property type="entry name" value="Metallo-depent_PP-like"/>
</dbReference>
<accession>A0ABR1X4G9</accession>
<name>A0ABR1X4G9_9PEZI</name>
<proteinExistence type="predicted"/>
<dbReference type="Proteomes" id="UP001433268">
    <property type="component" value="Unassembled WGS sequence"/>
</dbReference>
<feature type="domain" description="Calcineurin-like phosphoesterase" evidence="1">
    <location>
        <begin position="6"/>
        <end position="81"/>
    </location>
</feature>
<dbReference type="PANTHER" id="PTHR12905">
    <property type="entry name" value="METALLOPHOSPHOESTERASE"/>
    <property type="match status" value="1"/>
</dbReference>